<keyword evidence="1" id="KW-1133">Transmembrane helix</keyword>
<accession>A0A017RSD0</accession>
<feature type="transmembrane region" description="Helical" evidence="1">
    <location>
        <begin position="6"/>
        <end position="26"/>
    </location>
</feature>
<sequence length="357" mass="41099">MLIKGYLFYLVFIVALVGLIVAIFSFQKDSKTEKKEIKISRISRSVAYNRGMDMINYVWEYNGARNGIEDNVDIKLPFYLEGKSSVKVSGIPYCWGGYIGLDISNQNDVKNFQDAIEKGYIAGNVNCSGGYKDLTAGLDCSGFVCAVFKIPEKCSTKGLVNYFDEIDINELKPMDILNSIGNHVVIFIKESSDKKGVIVMESTTNRESRTKEKTVINFRSWDEIKKGVNNIPYTPMRYKKIVDDKVRLFQDQYEFNSTKLYSTNLNTNEIYKGYIDYVGDEDYYKFLLDVDKFINLNIMNIPKYCRITIFDDNDNIYGEYTKTGVNAIPLKKGTYYLKVEGIDFQYGEEEYNFIIHD</sequence>
<dbReference type="Gene3D" id="2.60.120.380">
    <property type="match status" value="1"/>
</dbReference>
<protein>
    <submittedName>
        <fullName evidence="2">Uncharacterized protein</fullName>
    </submittedName>
</protein>
<keyword evidence="1" id="KW-0812">Transmembrane</keyword>
<dbReference type="RefSeq" id="WP_051515140.1">
    <property type="nucleotide sequence ID" value="NZ_AZQP01000043.1"/>
</dbReference>
<dbReference type="AlphaFoldDB" id="A0A017RSD0"/>
<evidence type="ECO:0000313" key="3">
    <source>
        <dbReference type="Proteomes" id="UP000019681"/>
    </source>
</evidence>
<dbReference type="OrthoDB" id="1665149at2"/>
<name>A0A017RSD0_9CLOT</name>
<proteinExistence type="predicted"/>
<keyword evidence="1" id="KW-0472">Membrane</keyword>
<dbReference type="SUPFAM" id="SSF54001">
    <property type="entry name" value="Cysteine proteinases"/>
    <property type="match status" value="1"/>
</dbReference>
<evidence type="ECO:0000313" key="2">
    <source>
        <dbReference type="EMBL" id="EYE87663.1"/>
    </source>
</evidence>
<organism evidence="2 3">
    <name type="scientific">Fervidicella metallireducens AeB</name>
    <dbReference type="NCBI Taxonomy" id="1403537"/>
    <lineage>
        <taxon>Bacteria</taxon>
        <taxon>Bacillati</taxon>
        <taxon>Bacillota</taxon>
        <taxon>Clostridia</taxon>
        <taxon>Eubacteriales</taxon>
        <taxon>Clostridiaceae</taxon>
        <taxon>Fervidicella</taxon>
    </lineage>
</organism>
<reference evidence="2 3" key="1">
    <citation type="journal article" date="2014" name="Genome Announc.">
        <title>Draft Genome Sequence of Fervidicella metallireducens Strain AeBT, an Iron-Reducing Thermoanaerobe from the Great Artesian Basin.</title>
        <authorList>
            <person name="Patel B.K."/>
        </authorList>
    </citation>
    <scope>NUCLEOTIDE SEQUENCE [LARGE SCALE GENOMIC DNA]</scope>
    <source>
        <strain evidence="2 3">AeB</strain>
    </source>
</reference>
<dbReference type="Proteomes" id="UP000019681">
    <property type="component" value="Unassembled WGS sequence"/>
</dbReference>
<dbReference type="EMBL" id="AZQP01000043">
    <property type="protein sequence ID" value="EYE87663.1"/>
    <property type="molecule type" value="Genomic_DNA"/>
</dbReference>
<gene>
    <name evidence="2" type="ORF">Q428_12165</name>
</gene>
<evidence type="ECO:0000256" key="1">
    <source>
        <dbReference type="SAM" id="Phobius"/>
    </source>
</evidence>
<keyword evidence="3" id="KW-1185">Reference proteome</keyword>
<dbReference type="Gene3D" id="3.90.1720.10">
    <property type="entry name" value="endopeptidase domain like (from Nostoc punctiforme)"/>
    <property type="match status" value="1"/>
</dbReference>
<dbReference type="SUPFAM" id="SSF89260">
    <property type="entry name" value="Collagen-binding domain"/>
    <property type="match status" value="1"/>
</dbReference>
<dbReference type="InterPro" id="IPR038765">
    <property type="entry name" value="Papain-like_cys_pep_sf"/>
</dbReference>
<comment type="caution">
    <text evidence="2">The sequence shown here is derived from an EMBL/GenBank/DDBJ whole genome shotgun (WGS) entry which is preliminary data.</text>
</comment>